<gene>
    <name evidence="3" type="ORF">GCM10010126_62690</name>
</gene>
<dbReference type="AlphaFoldDB" id="A0AA37BN74"/>
<comment type="caution">
    <text evidence="3">The sequence shown here is derived from an EMBL/GenBank/DDBJ whole genome shotgun (WGS) entry which is preliminary data.</text>
</comment>
<keyword evidence="2" id="KW-0472">Membrane</keyword>
<sequence>MPPVGPRRAAGDRGRGRELTGVPPVGPRRRGRSGRGRGGRYRGAVPDALRSRLPAALAAVATVAAGLTLRALADGPLGAYGGDALYTVLIHTIIVFALPRTAPLRAAAGALAFSWAVEFAQLTPVPAALSEASTVARLVLGSTFGAADLAAYAAGAALAAAVHALLRRRPAPAPLTSG</sequence>
<feature type="compositionally biased region" description="Basic and acidic residues" evidence="1">
    <location>
        <begin position="9"/>
        <end position="18"/>
    </location>
</feature>
<evidence type="ECO:0000313" key="4">
    <source>
        <dbReference type="Proteomes" id="UP000627984"/>
    </source>
</evidence>
<feature type="transmembrane region" description="Helical" evidence="2">
    <location>
        <begin position="79"/>
        <end position="98"/>
    </location>
</feature>
<dbReference type="Proteomes" id="UP000627984">
    <property type="component" value="Unassembled WGS sequence"/>
</dbReference>
<protein>
    <recommendedName>
        <fullName evidence="5">DUF2809 domain-containing protein</fullName>
    </recommendedName>
</protein>
<evidence type="ECO:0000256" key="2">
    <source>
        <dbReference type="SAM" id="Phobius"/>
    </source>
</evidence>
<feature type="region of interest" description="Disordered" evidence="1">
    <location>
        <begin position="1"/>
        <end position="43"/>
    </location>
</feature>
<dbReference type="EMBL" id="BMQD01000030">
    <property type="protein sequence ID" value="GGK94725.1"/>
    <property type="molecule type" value="Genomic_DNA"/>
</dbReference>
<reference evidence="3" key="1">
    <citation type="journal article" date="2014" name="Int. J. Syst. Evol. Microbiol.">
        <title>Complete genome sequence of Corynebacterium casei LMG S-19264T (=DSM 44701T), isolated from a smear-ripened cheese.</title>
        <authorList>
            <consortium name="US DOE Joint Genome Institute (JGI-PGF)"/>
            <person name="Walter F."/>
            <person name="Albersmeier A."/>
            <person name="Kalinowski J."/>
            <person name="Ruckert C."/>
        </authorList>
    </citation>
    <scope>NUCLEOTIDE SEQUENCE</scope>
    <source>
        <strain evidence="3">JCM 3093</strain>
    </source>
</reference>
<dbReference type="InterPro" id="IPR021257">
    <property type="entry name" value="DUF2809"/>
</dbReference>
<feature type="transmembrane region" description="Helical" evidence="2">
    <location>
        <begin position="149"/>
        <end position="166"/>
    </location>
</feature>
<dbReference type="Pfam" id="PF10990">
    <property type="entry name" value="DUF2809"/>
    <property type="match status" value="1"/>
</dbReference>
<evidence type="ECO:0000256" key="1">
    <source>
        <dbReference type="SAM" id="MobiDB-lite"/>
    </source>
</evidence>
<accession>A0AA37BN74</accession>
<evidence type="ECO:0008006" key="5">
    <source>
        <dbReference type="Google" id="ProtNLM"/>
    </source>
</evidence>
<proteinExistence type="predicted"/>
<organism evidence="3 4">
    <name type="scientific">Planomonospora parontospora</name>
    <dbReference type="NCBI Taxonomy" id="58119"/>
    <lineage>
        <taxon>Bacteria</taxon>
        <taxon>Bacillati</taxon>
        <taxon>Actinomycetota</taxon>
        <taxon>Actinomycetes</taxon>
        <taxon>Streptosporangiales</taxon>
        <taxon>Streptosporangiaceae</taxon>
        <taxon>Planomonospora</taxon>
    </lineage>
</organism>
<feature type="transmembrane region" description="Helical" evidence="2">
    <location>
        <begin position="53"/>
        <end position="73"/>
    </location>
</feature>
<name>A0AA37BN74_9ACTN</name>
<feature type="transmembrane region" description="Helical" evidence="2">
    <location>
        <begin position="110"/>
        <end position="129"/>
    </location>
</feature>
<keyword evidence="2" id="KW-1133">Transmembrane helix</keyword>
<feature type="compositionally biased region" description="Basic residues" evidence="1">
    <location>
        <begin position="27"/>
        <end position="40"/>
    </location>
</feature>
<reference evidence="3" key="2">
    <citation type="submission" date="2022-09" db="EMBL/GenBank/DDBJ databases">
        <authorList>
            <person name="Sun Q."/>
            <person name="Ohkuma M."/>
        </authorList>
    </citation>
    <scope>NUCLEOTIDE SEQUENCE</scope>
    <source>
        <strain evidence="3">JCM 3093</strain>
    </source>
</reference>
<keyword evidence="2" id="KW-0812">Transmembrane</keyword>
<evidence type="ECO:0000313" key="3">
    <source>
        <dbReference type="EMBL" id="GGK94725.1"/>
    </source>
</evidence>